<evidence type="ECO:0000313" key="2">
    <source>
        <dbReference type="Proteomes" id="UP001143856"/>
    </source>
</evidence>
<name>A0ACC1NK58_9PEZI</name>
<reference evidence="1" key="1">
    <citation type="submission" date="2022-10" db="EMBL/GenBank/DDBJ databases">
        <title>Genome Sequence of Xylaria curta.</title>
        <authorList>
            <person name="Buettner E."/>
        </authorList>
    </citation>
    <scope>NUCLEOTIDE SEQUENCE</scope>
    <source>
        <strain evidence="1">Babe10</strain>
    </source>
</reference>
<proteinExistence type="predicted"/>
<accession>A0ACC1NK58</accession>
<organism evidence="1 2">
    <name type="scientific">Xylaria curta</name>
    <dbReference type="NCBI Taxonomy" id="42375"/>
    <lineage>
        <taxon>Eukaryota</taxon>
        <taxon>Fungi</taxon>
        <taxon>Dikarya</taxon>
        <taxon>Ascomycota</taxon>
        <taxon>Pezizomycotina</taxon>
        <taxon>Sordariomycetes</taxon>
        <taxon>Xylariomycetidae</taxon>
        <taxon>Xylariales</taxon>
        <taxon>Xylariaceae</taxon>
        <taxon>Xylaria</taxon>
    </lineage>
</organism>
<protein>
    <submittedName>
        <fullName evidence="1">Uncharacterized protein</fullName>
    </submittedName>
</protein>
<sequence>MAPPKRFNTPKWMADIAAADELPSSMCFLEAWAARYYEKISDEEYYRHVFAHLTGASHMSDNTDESIRTLQKHDPFAYSVLNCSKKMARVKDATPFEQVFMAYTAGDLEAIKSIVHNMQEEYVPYLLQMLAIQGLVERRSGVLEFCLKRGFEYDSDFISRADLVNKDRDPETFRVIEESEFLRPLYIGLPTFPSRHVQGTDIGNKAANEHEALLVLTSPHSDKLELRANRGHVNGETIATGKLHEFIMSKADMTIWGRTERWGKEYGSFTGLGYLSWEPSGDAGFVAEGNGKLLAQYKVSTDAPITQGIFRSLSFGHHLGLSSSSDRAGQEAEARLEIFTRGLSQEQLEELVVATALEGARSKKYKSADGLERIVGLTASLFKIQTEKKKDYALTENREVYPKLKAIKSPYHRAVS</sequence>
<gene>
    <name evidence="1" type="ORF">NUW58_g7252</name>
</gene>
<dbReference type="Proteomes" id="UP001143856">
    <property type="component" value="Unassembled WGS sequence"/>
</dbReference>
<evidence type="ECO:0000313" key="1">
    <source>
        <dbReference type="EMBL" id="KAJ2979246.1"/>
    </source>
</evidence>
<dbReference type="EMBL" id="JAPDGR010001835">
    <property type="protein sequence ID" value="KAJ2979246.1"/>
    <property type="molecule type" value="Genomic_DNA"/>
</dbReference>
<keyword evidence="2" id="KW-1185">Reference proteome</keyword>
<comment type="caution">
    <text evidence="1">The sequence shown here is derived from an EMBL/GenBank/DDBJ whole genome shotgun (WGS) entry which is preliminary data.</text>
</comment>